<dbReference type="InterPro" id="IPR000757">
    <property type="entry name" value="Beta-glucanase-like"/>
</dbReference>
<gene>
    <name evidence="4" type="primary">bglA_4</name>
    <name evidence="4" type="ORF">Pla111_32600</name>
</gene>
<reference evidence="4 5" key="1">
    <citation type="submission" date="2019-02" db="EMBL/GenBank/DDBJ databases">
        <title>Deep-cultivation of Planctomycetes and their phenomic and genomic characterization uncovers novel biology.</title>
        <authorList>
            <person name="Wiegand S."/>
            <person name="Jogler M."/>
            <person name="Boedeker C."/>
            <person name="Pinto D."/>
            <person name="Vollmers J."/>
            <person name="Rivas-Marin E."/>
            <person name="Kohn T."/>
            <person name="Peeters S.H."/>
            <person name="Heuer A."/>
            <person name="Rast P."/>
            <person name="Oberbeckmann S."/>
            <person name="Bunk B."/>
            <person name="Jeske O."/>
            <person name="Meyerdierks A."/>
            <person name="Storesund J.E."/>
            <person name="Kallscheuer N."/>
            <person name="Luecker S."/>
            <person name="Lage O.M."/>
            <person name="Pohl T."/>
            <person name="Merkel B.J."/>
            <person name="Hornburger P."/>
            <person name="Mueller R.-W."/>
            <person name="Bruemmer F."/>
            <person name="Labrenz M."/>
            <person name="Spormann A.M."/>
            <person name="Op Den Camp H."/>
            <person name="Overmann J."/>
            <person name="Amann R."/>
            <person name="Jetten M.S.M."/>
            <person name="Mascher T."/>
            <person name="Medema M.H."/>
            <person name="Devos D.P."/>
            <person name="Kaster A.-K."/>
            <person name="Ovreas L."/>
            <person name="Rohde M."/>
            <person name="Galperin M.Y."/>
            <person name="Jogler C."/>
        </authorList>
    </citation>
    <scope>NUCLEOTIDE SEQUENCE [LARGE SCALE GENOMIC DNA]</scope>
    <source>
        <strain evidence="4 5">Pla111</strain>
    </source>
</reference>
<accession>A0A5C5VTM9</accession>
<dbReference type="Gene3D" id="2.60.120.200">
    <property type="match status" value="1"/>
</dbReference>
<name>A0A5C5VTM9_9BACT</name>
<dbReference type="SUPFAM" id="SSF49899">
    <property type="entry name" value="Concanavalin A-like lectins/glucanases"/>
    <property type="match status" value="1"/>
</dbReference>
<feature type="domain" description="GH16" evidence="3">
    <location>
        <begin position="20"/>
        <end position="264"/>
    </location>
</feature>
<dbReference type="Proteomes" id="UP000318995">
    <property type="component" value="Unassembled WGS sequence"/>
</dbReference>
<dbReference type="EMBL" id="SJPH01000010">
    <property type="protein sequence ID" value="TWT40842.1"/>
    <property type="molecule type" value="Genomic_DNA"/>
</dbReference>
<dbReference type="GO" id="GO:0005975">
    <property type="term" value="P:carbohydrate metabolic process"/>
    <property type="evidence" value="ECO:0007669"/>
    <property type="project" value="InterPro"/>
</dbReference>
<dbReference type="AlphaFoldDB" id="A0A5C5VTM9"/>
<keyword evidence="5" id="KW-1185">Reference proteome</keyword>
<dbReference type="InterPro" id="IPR050546">
    <property type="entry name" value="Glycosyl_Hydrlase_16"/>
</dbReference>
<protein>
    <submittedName>
        <fullName evidence="4">Beta-glucanase</fullName>
        <ecNumber evidence="4">3.2.1.73</ecNumber>
    </submittedName>
</protein>
<comment type="caution">
    <text evidence="4">The sequence shown here is derived from an EMBL/GenBank/DDBJ whole genome shotgun (WGS) entry which is preliminary data.</text>
</comment>
<dbReference type="InterPro" id="IPR013320">
    <property type="entry name" value="ConA-like_dom_sf"/>
</dbReference>
<sequence length="448" mass="49407" precursor="true">MRQHARYLYGSLLLVAPMLALAQGLPANWRLAWSDDFDQLDRERWELVDTPRPTNNSQQDYLSEQVTVSDGKLILLSENRPSRGLPYRSGQVRSRDEQRWGRWEVRAKLPTTRGMWPAIWLLPRTDKYPWPSGGEIDFMESRGDAPQLVSSAFHFGSPKPAWHAYVEGRHQSGKEGTLTNFHAGFHTYAVDWTETLVRFYVDDVHHYTVHDEEVAGFLSAKTAPMRLIINNAVGGDFLNDPDDSTVWPQRMEIDWVRVYVAEEGEAPPRGTDPKQSVLSNGGFEQNGGTLAGWSVINNAVIGNPNVSISTAHASEGVASLKIFGAFAGSPTRSGIAQGVRVVAGQRVACGGRACTIPEDTVIGSSNRALLRLEFYPYFGAATPLAEEEVAFDFAQAEVGEWVTQQIAANVPAGATEARVSVLLDQPKNEGGAVFLDDLRMRLGTPATR</sequence>
<keyword evidence="2" id="KW-0732">Signal</keyword>
<evidence type="ECO:0000256" key="2">
    <source>
        <dbReference type="SAM" id="SignalP"/>
    </source>
</evidence>
<evidence type="ECO:0000313" key="4">
    <source>
        <dbReference type="EMBL" id="TWT40842.1"/>
    </source>
</evidence>
<feature type="signal peptide" evidence="2">
    <location>
        <begin position="1"/>
        <end position="22"/>
    </location>
</feature>
<keyword evidence="4" id="KW-0326">Glycosidase</keyword>
<dbReference type="Gene3D" id="2.60.120.260">
    <property type="entry name" value="Galactose-binding domain-like"/>
    <property type="match status" value="1"/>
</dbReference>
<proteinExistence type="inferred from homology"/>
<dbReference type="EC" id="3.2.1.73" evidence="4"/>
<evidence type="ECO:0000313" key="5">
    <source>
        <dbReference type="Proteomes" id="UP000318995"/>
    </source>
</evidence>
<organism evidence="4 5">
    <name type="scientific">Botrimarina hoheduenensis</name>
    <dbReference type="NCBI Taxonomy" id="2528000"/>
    <lineage>
        <taxon>Bacteria</taxon>
        <taxon>Pseudomonadati</taxon>
        <taxon>Planctomycetota</taxon>
        <taxon>Planctomycetia</taxon>
        <taxon>Pirellulales</taxon>
        <taxon>Lacipirellulaceae</taxon>
        <taxon>Botrimarina</taxon>
    </lineage>
</organism>
<keyword evidence="4" id="KW-0378">Hydrolase</keyword>
<dbReference type="PROSITE" id="PS51762">
    <property type="entry name" value="GH16_2"/>
    <property type="match status" value="1"/>
</dbReference>
<evidence type="ECO:0000259" key="3">
    <source>
        <dbReference type="PROSITE" id="PS51762"/>
    </source>
</evidence>
<comment type="similarity">
    <text evidence="1">Belongs to the glycosyl hydrolase 16 family.</text>
</comment>
<dbReference type="PANTHER" id="PTHR10963:SF55">
    <property type="entry name" value="GLYCOSIDE HYDROLASE FAMILY 16 PROTEIN"/>
    <property type="match status" value="1"/>
</dbReference>
<dbReference type="Pfam" id="PF00722">
    <property type="entry name" value="Glyco_hydro_16"/>
    <property type="match status" value="1"/>
</dbReference>
<dbReference type="GO" id="GO:0042972">
    <property type="term" value="F:licheninase activity"/>
    <property type="evidence" value="ECO:0007669"/>
    <property type="project" value="UniProtKB-EC"/>
</dbReference>
<dbReference type="CDD" id="cd08023">
    <property type="entry name" value="GH16_laminarinase_like"/>
    <property type="match status" value="1"/>
</dbReference>
<feature type="chain" id="PRO_5022897435" evidence="2">
    <location>
        <begin position="23"/>
        <end position="448"/>
    </location>
</feature>
<dbReference type="PANTHER" id="PTHR10963">
    <property type="entry name" value="GLYCOSYL HYDROLASE-RELATED"/>
    <property type="match status" value="1"/>
</dbReference>
<evidence type="ECO:0000256" key="1">
    <source>
        <dbReference type="ARBA" id="ARBA00006865"/>
    </source>
</evidence>